<keyword evidence="2" id="KW-0812">Transmembrane</keyword>
<keyword evidence="2" id="KW-1133">Transmembrane helix</keyword>
<dbReference type="PANTHER" id="PTHR46401:SF2">
    <property type="entry name" value="GLYCOSYLTRANSFERASE WBBK-RELATED"/>
    <property type="match status" value="1"/>
</dbReference>
<keyword evidence="2" id="KW-0472">Membrane</keyword>
<gene>
    <name evidence="4" type="ORF">FEE39_05185</name>
</gene>
<evidence type="ECO:0000259" key="3">
    <source>
        <dbReference type="Pfam" id="PF00534"/>
    </source>
</evidence>
<dbReference type="SUPFAM" id="SSF53756">
    <property type="entry name" value="UDP-Glycosyltransferase/glycogen phosphorylase"/>
    <property type="match status" value="1"/>
</dbReference>
<feature type="domain" description="Glycosyl transferase family 1" evidence="3">
    <location>
        <begin position="213"/>
        <end position="387"/>
    </location>
</feature>
<evidence type="ECO:0000256" key="2">
    <source>
        <dbReference type="SAM" id="Phobius"/>
    </source>
</evidence>
<sequence length="408" mass="47082">MKPNIAIITSGYLPLPPVKGGAVENLVQLLADENEQKNKLDLTIFSIYDKNAKDESVNYKNTHYVFIKIPVIIQYLDLIIYFIFKNIFRKKNISSYRYIVQRLYFINKVSKHISDITYDKLVIENHPTLLSVLRTRKNFLKYKGRYYYHAHNEITNEFGNHKYLINVKEFICVSQFIADSISEKLGIKNKTKFVILRNKVDEQKFRSITEEQRKKFKVKYNIPDDHIIFTFSGRLNPEKGIKELLLAYKKARPKKSKLIIAGGYFFGSNLKSTFEAELAKISKDISKDIIFTGNIDYKDMPCLYAISDVMVLPSIWNDPAPLTVIESITAGKPLITTYSGGIPEYVDTNDAIILPIDNVLISNLTKAIIKIASQEQVRNKLAMAAKRESKIWTKVSFYNDFVRIINSK</sequence>
<evidence type="ECO:0000256" key="1">
    <source>
        <dbReference type="ARBA" id="ARBA00022679"/>
    </source>
</evidence>
<dbReference type="InterPro" id="IPR001296">
    <property type="entry name" value="Glyco_trans_1"/>
</dbReference>
<dbReference type="PANTHER" id="PTHR46401">
    <property type="entry name" value="GLYCOSYLTRANSFERASE WBBK-RELATED"/>
    <property type="match status" value="1"/>
</dbReference>
<dbReference type="RefSeq" id="WP_127795539.1">
    <property type="nucleotide sequence ID" value="NZ_CP040854.1"/>
</dbReference>
<name>A0A9X7T4G4_LACJH</name>
<feature type="transmembrane region" description="Helical" evidence="2">
    <location>
        <begin position="64"/>
        <end position="84"/>
    </location>
</feature>
<keyword evidence="1" id="KW-0808">Transferase</keyword>
<organism evidence="4 5">
    <name type="scientific">Lactobacillus johnsonii</name>
    <dbReference type="NCBI Taxonomy" id="33959"/>
    <lineage>
        <taxon>Bacteria</taxon>
        <taxon>Bacillati</taxon>
        <taxon>Bacillota</taxon>
        <taxon>Bacilli</taxon>
        <taxon>Lactobacillales</taxon>
        <taxon>Lactobacillaceae</taxon>
        <taxon>Lactobacillus</taxon>
    </lineage>
</organism>
<dbReference type="Gene3D" id="3.40.50.2000">
    <property type="entry name" value="Glycogen Phosphorylase B"/>
    <property type="match status" value="2"/>
</dbReference>
<protein>
    <submittedName>
        <fullName evidence="4">Glycosyltransferase family 4 protein</fullName>
    </submittedName>
</protein>
<accession>A0A9X7T4G4</accession>
<dbReference type="GO" id="GO:0016757">
    <property type="term" value="F:glycosyltransferase activity"/>
    <property type="evidence" value="ECO:0007669"/>
    <property type="project" value="InterPro"/>
</dbReference>
<dbReference type="EMBL" id="CP040854">
    <property type="protein sequence ID" value="QIA87729.1"/>
    <property type="molecule type" value="Genomic_DNA"/>
</dbReference>
<dbReference type="CDD" id="cd03801">
    <property type="entry name" value="GT4_PimA-like"/>
    <property type="match status" value="1"/>
</dbReference>
<evidence type="ECO:0000313" key="5">
    <source>
        <dbReference type="Proteomes" id="UP000464749"/>
    </source>
</evidence>
<evidence type="ECO:0000313" key="4">
    <source>
        <dbReference type="EMBL" id="QIA87729.1"/>
    </source>
</evidence>
<proteinExistence type="predicted"/>
<dbReference type="Proteomes" id="UP000464749">
    <property type="component" value="Chromosome"/>
</dbReference>
<dbReference type="Pfam" id="PF00534">
    <property type="entry name" value="Glycos_transf_1"/>
    <property type="match status" value="1"/>
</dbReference>
<dbReference type="AlphaFoldDB" id="A0A9X7T4G4"/>
<reference evidence="4 5" key="1">
    <citation type="submission" date="2019-06" db="EMBL/GenBank/DDBJ databases">
        <title>Whole genome sequencing of Lactobacillus johnsonii strain G2A.</title>
        <authorList>
            <person name="Conlan S."/>
            <person name="Thomas P.J."/>
            <person name="Mullikin J."/>
            <person name="Singer J."/>
            <person name="Weaver C."/>
            <person name="Segre J.A."/>
        </authorList>
    </citation>
    <scope>NUCLEOTIDE SEQUENCE [LARGE SCALE GENOMIC DNA]</scope>
    <source>
        <strain evidence="4 5">G2A</strain>
    </source>
</reference>